<sequence>MLILLIPYQVKKCLSVIVITLSAITSSCKKDKVEVEVNPADAIVGYWSLNRVSTDLYYKKDVVKSRDEKFADVRYIDNVEFRQDGTGAMMEKGREFRRFNYRIEKNEIYFSGVTALDRTQWVSERNSMGIVAHVDGNNFVLAYDTFLLKDFIEDDILYDRYRTFYHFSK</sequence>
<evidence type="ECO:0000313" key="1">
    <source>
        <dbReference type="EMBL" id="GAA4912028.1"/>
    </source>
</evidence>
<reference evidence="2" key="1">
    <citation type="journal article" date="2019" name="Int. J. Syst. Evol. Microbiol.">
        <title>The Global Catalogue of Microorganisms (GCM) 10K type strain sequencing project: providing services to taxonomists for standard genome sequencing and annotation.</title>
        <authorList>
            <consortium name="The Broad Institute Genomics Platform"/>
            <consortium name="The Broad Institute Genome Sequencing Center for Infectious Disease"/>
            <person name="Wu L."/>
            <person name="Ma J."/>
        </authorList>
    </citation>
    <scope>NUCLEOTIDE SEQUENCE [LARGE SCALE GENOMIC DNA]</scope>
    <source>
        <strain evidence="2">JCM 18283</strain>
    </source>
</reference>
<evidence type="ECO:0008006" key="3">
    <source>
        <dbReference type="Google" id="ProtNLM"/>
    </source>
</evidence>
<dbReference type="Proteomes" id="UP001501436">
    <property type="component" value="Unassembled WGS sequence"/>
</dbReference>
<proteinExistence type="predicted"/>
<protein>
    <recommendedName>
        <fullName evidence="3">Lipocalin-like protein</fullName>
    </recommendedName>
</protein>
<comment type="caution">
    <text evidence="1">The sequence shown here is derived from an EMBL/GenBank/DDBJ whole genome shotgun (WGS) entry which is preliminary data.</text>
</comment>
<organism evidence="1 2">
    <name type="scientific">Mucilaginibacter defluvii</name>
    <dbReference type="NCBI Taxonomy" id="1196019"/>
    <lineage>
        <taxon>Bacteria</taxon>
        <taxon>Pseudomonadati</taxon>
        <taxon>Bacteroidota</taxon>
        <taxon>Sphingobacteriia</taxon>
        <taxon>Sphingobacteriales</taxon>
        <taxon>Sphingobacteriaceae</taxon>
        <taxon>Mucilaginibacter</taxon>
    </lineage>
</organism>
<dbReference type="EMBL" id="BAABJI010000002">
    <property type="protein sequence ID" value="GAA4912028.1"/>
    <property type="molecule type" value="Genomic_DNA"/>
</dbReference>
<keyword evidence="2" id="KW-1185">Reference proteome</keyword>
<name>A0ABP9FQS6_9SPHI</name>
<accession>A0ABP9FQS6</accession>
<evidence type="ECO:0000313" key="2">
    <source>
        <dbReference type="Proteomes" id="UP001501436"/>
    </source>
</evidence>
<gene>
    <name evidence="1" type="ORF">GCM10023313_13800</name>
</gene>